<dbReference type="InterPro" id="IPR022719">
    <property type="entry name" value="Motility-assoc_prot_GldM_C"/>
</dbReference>
<sequence>MAIPKEPRALMINLMYLVLTAMLALNVSAEIINAFFMLDKGIKHTNEIVGEGIKESIEAMQNTAKDKSHLQPIADAAKTVPAQIEELMGYIDTLRVNITNGSGGLYSTADHKAKWEGKGFTIGKIVEGAEEKLDGKPKGKKNKDITQRLLVDDGQGAKLKELLDKTHDKLIKVVDDLVAEVEKNPIDGVKFDPNQIKKLKENLVLEKTDDKVWQDAGKPSWEAYVFGYMPVAACYPLFRKYQNDAKNAASQVINFLSANMGTKSLVYDQFAVFSSSKKPYILLGETYEAEIALGAYSSQAEFSVSVSGRSLPVENAKAKFTAKPSSVGTQKYTATITVKNPATGKTETVTEEFAYEVGVPSVTVAADKMNVFYIGVDNPISVAAAGVSSNNISVSVSGAGGAKLKPAGKGKYIVNATKMTKQGAYCNIVVTNKKTGKALGSYPFRVKRIPDPIAILTNGKSDGTVKAGEMRVQRGLIAKLQNFDFDAQCKIQSFTMYYTPPRQDPVPAKNNGGTFSGTVLSSVRSAKPGGSFQFVDVKGRCPGDAVGRKLNGLAFQIR</sequence>
<accession>J0P7X6</accession>
<feature type="domain" description="Gliding motility-associated protein GldM N-terminal" evidence="2">
    <location>
        <begin position="30"/>
        <end position="257"/>
    </location>
</feature>
<protein>
    <submittedName>
        <fullName evidence="5">GldM</fullName>
    </submittedName>
</protein>
<dbReference type="HOGENOM" id="CLU_039600_0_0_10"/>
<evidence type="ECO:0000259" key="1">
    <source>
        <dbReference type="Pfam" id="PF12080"/>
    </source>
</evidence>
<dbReference type="Pfam" id="PF12080">
    <property type="entry name" value="GldM_4th"/>
    <property type="match status" value="1"/>
</dbReference>
<evidence type="ECO:0000259" key="3">
    <source>
        <dbReference type="Pfam" id="PF21601"/>
    </source>
</evidence>
<feature type="domain" description="Gliding motility-associated protein GldM C-terminal" evidence="1">
    <location>
        <begin position="450"/>
        <end position="557"/>
    </location>
</feature>
<dbReference type="InterPro" id="IPR048406">
    <property type="entry name" value="GldM_Ig-like-2"/>
</dbReference>
<dbReference type="Proteomes" id="UP000005113">
    <property type="component" value="Unassembled WGS sequence"/>
</dbReference>
<dbReference type="AlphaFoldDB" id="J0P7X6"/>
<evidence type="ECO:0000313" key="5">
    <source>
        <dbReference type="EMBL" id="EJF53617.1"/>
    </source>
</evidence>
<name>J0P7X6_9BACT</name>
<evidence type="ECO:0000313" key="6">
    <source>
        <dbReference type="Proteomes" id="UP000005113"/>
    </source>
</evidence>
<dbReference type="InterPro" id="IPR048405">
    <property type="entry name" value="GldM_Ig-like-1"/>
</dbReference>
<evidence type="ECO:0000259" key="2">
    <source>
        <dbReference type="Pfam" id="PF12081"/>
    </source>
</evidence>
<dbReference type="RefSeq" id="WP_002659297.1">
    <property type="nucleotide sequence ID" value="NZ_JH719942.1"/>
</dbReference>
<proteinExistence type="predicted"/>
<organism evidence="5 6">
    <name type="scientific">Saprospira grandis DSM 2844</name>
    <dbReference type="NCBI Taxonomy" id="694433"/>
    <lineage>
        <taxon>Bacteria</taxon>
        <taxon>Pseudomonadati</taxon>
        <taxon>Bacteroidota</taxon>
        <taxon>Saprospiria</taxon>
        <taxon>Saprospirales</taxon>
        <taxon>Saprospiraceae</taxon>
        <taxon>Saprospira</taxon>
    </lineage>
</organism>
<dbReference type="InterPro" id="IPR022720">
    <property type="entry name" value="Motility-assoc_prot_GldM_N"/>
</dbReference>
<dbReference type="EMBL" id="JH719942">
    <property type="protein sequence ID" value="EJF53617.1"/>
    <property type="molecule type" value="Genomic_DNA"/>
</dbReference>
<dbReference type="OrthoDB" id="1490890at2"/>
<gene>
    <name evidence="5" type="ORF">SapgrDRAFT_1925</name>
</gene>
<reference evidence="6" key="1">
    <citation type="journal article" date="2012" name="Stand. Genomic Sci.">
        <title>Permanent draft genome sequence of the gliding predator Saprospira grandis strain Sa g1 (= HR1).</title>
        <authorList>
            <person name="Mavromatis K."/>
            <person name="Chertkov O."/>
            <person name="Lapidus A."/>
            <person name="Nolan M."/>
            <person name="Lucas S."/>
            <person name="Tice H."/>
            <person name="Del Rio T.G."/>
            <person name="Cheng J.F."/>
            <person name="Han C."/>
            <person name="Tapia R."/>
            <person name="Bruce D."/>
            <person name="Goodwin L.A."/>
            <person name="Pitluck S."/>
            <person name="Huntemann M."/>
            <person name="Liolios K."/>
            <person name="Pagani I."/>
            <person name="Ivanova N."/>
            <person name="Mikhailova N."/>
            <person name="Pati A."/>
            <person name="Chen A."/>
            <person name="Palaniappan K."/>
            <person name="Land M."/>
            <person name="Brambilla E.M."/>
            <person name="Rohde M."/>
            <person name="Spring S."/>
            <person name="Goker M."/>
            <person name="Detter J.C."/>
            <person name="Bristow J."/>
            <person name="Eisen J.A."/>
            <person name="Markowitz V."/>
            <person name="Hugenholtz P."/>
            <person name="Kyrpides N.C."/>
            <person name="Klenk H.P."/>
            <person name="Woyke T."/>
        </authorList>
    </citation>
    <scope>NUCLEOTIDE SEQUENCE [LARGE SCALE GENOMIC DNA]</scope>
    <source>
        <strain evidence="6">DSM 2844</strain>
    </source>
</reference>
<feature type="domain" description="Gliding motility-associated protein GldM second immunoglobulin-like" evidence="4">
    <location>
        <begin position="361"/>
        <end position="447"/>
    </location>
</feature>
<dbReference type="Pfam" id="PF21601">
    <property type="entry name" value="GldM_2nd"/>
    <property type="match status" value="1"/>
</dbReference>
<feature type="domain" description="Gliding motility-associated protein GldM first immunoglobulin-like" evidence="3">
    <location>
        <begin position="262"/>
        <end position="357"/>
    </location>
</feature>
<dbReference type="Pfam" id="PF21602">
    <property type="entry name" value="GldM_3rd"/>
    <property type="match status" value="1"/>
</dbReference>
<evidence type="ECO:0000259" key="4">
    <source>
        <dbReference type="Pfam" id="PF21602"/>
    </source>
</evidence>
<dbReference type="Pfam" id="PF12081">
    <property type="entry name" value="GldM_1st"/>
    <property type="match status" value="1"/>
</dbReference>